<comment type="subcellular location">
    <subcellularLocation>
        <location evidence="1">Endoplasmic reticulum membrane</location>
        <topology evidence="1">Multi-pass membrane protein</topology>
    </subcellularLocation>
    <subcellularLocation>
        <location evidence="2">Golgi apparatus membrane</location>
        <topology evidence="2">Multi-pass membrane protein</topology>
    </subcellularLocation>
</comment>
<keyword evidence="8" id="KW-0256">Endoplasmic reticulum</keyword>
<dbReference type="InterPro" id="IPR036322">
    <property type="entry name" value="WD40_repeat_dom_sf"/>
</dbReference>
<evidence type="ECO:0000256" key="13">
    <source>
        <dbReference type="ARBA" id="ARBA00023136"/>
    </source>
</evidence>
<keyword evidence="7" id="KW-0677">Repeat</keyword>
<feature type="transmembrane region" description="Helical" evidence="16">
    <location>
        <begin position="307"/>
        <end position="332"/>
    </location>
</feature>
<sequence>MFEFLNFLGSLIKIALGYLYNKNSRFFNEYYKDLSQLIVRKPKDFIIWPLLLGFILSYPSIFSFYYTVGGFNNSHIMDLSQLNSSILTQSDSSSQLSFTDEFVLRQIWLSPNDGMRSDQPNYLQTNEIDPQALRKPFLIESLGLQDQILGNLIAGSTQSDQIFVHSIFNVWSNDINTLRADKTPLKTIHLHTLKNQEIPLNSLLSGVKKINGFIKSVDAFRILILHKNDEKLDRVWNETITQYATANVSSFKILQNQDATSVIEHNFLLRIAKVTYFDHVFLSLCYLFILAYFLISISNLSTVRSKAGLLLAYIVQVSLSVLSSATVIKFFFKSVDFNQVPLEFLPFIVVVVSVENMFRLIAALSHMPSSHSIQQKFSAAATESGFKSTLIVVSNLLLLLLVRSFVSPASQIFCLFACVALVVDHVLHLTYFQAILMIDSLRIELSDLIDEADLPKQVASLGFADRRSTGKHAGLIETLRRYKRSISLPFATTVTGSLVVVCFVIGVNIRWADDCFDFCLLRYLVGRTDDDLSSHLLKDPDMKNYFDRKTFSSEMFALLEQSEYKLPLFSRILIRVAEPLVMIPKSVPATSITQQFHMDISYSFDSYYVLEFLALLVLVMSLTLMVLRYFTASLTNEYESESKFNSSKVHTEDSNAMQTKLLSGGHFLDIIKISTASKSPFIVSLGLDHKVLVWSPMSRPLPTPTQLPLSPKSWPITHIVLSDTGNYIAIFSKTGILQCWSRSSKTWKWRVQIDDLKNSVPLESFFRKKSIPAFLQRKKANELLKAATASAERPSNSRRNSMRSVISLNMAPNLNFDNNSGISDSSDEFVVVLKNGRILSICCESGDLKEEKLIKDDDDSLVSSAVLFTPRVNDRLVSLSASGKILVSTAVNNKWKTRTVTIFENQFYLNNSETRKDNNNNTDITQEEVVEAEQPKIDFSKSAIAIVPFVGFMVRACDSFAE</sequence>
<comment type="caution">
    <text evidence="18">The sequence shown here is derived from an EMBL/GenBank/DDBJ whole genome shotgun (WGS) entry which is preliminary data.</text>
</comment>
<feature type="transmembrane region" description="Helical" evidence="16">
    <location>
        <begin position="385"/>
        <end position="406"/>
    </location>
</feature>
<keyword evidence="10" id="KW-0333">Golgi apparatus</keyword>
<evidence type="ECO:0000256" key="15">
    <source>
        <dbReference type="ARBA" id="ARBA00023221"/>
    </source>
</evidence>
<keyword evidence="12" id="KW-0446">Lipid-binding</keyword>
<evidence type="ECO:0000313" key="18">
    <source>
        <dbReference type="EMBL" id="KAH3682352.1"/>
    </source>
</evidence>
<evidence type="ECO:0000313" key="19">
    <source>
        <dbReference type="Proteomes" id="UP000774326"/>
    </source>
</evidence>
<keyword evidence="5" id="KW-0853">WD repeat</keyword>
<evidence type="ECO:0000256" key="5">
    <source>
        <dbReference type="ARBA" id="ARBA00022574"/>
    </source>
</evidence>
<evidence type="ECO:0000256" key="9">
    <source>
        <dbReference type="ARBA" id="ARBA00022989"/>
    </source>
</evidence>
<feature type="transmembrane region" description="Helical" evidence="16">
    <location>
        <begin position="488"/>
        <end position="511"/>
    </location>
</feature>
<evidence type="ECO:0000256" key="3">
    <source>
        <dbReference type="ARBA" id="ARBA00007410"/>
    </source>
</evidence>
<keyword evidence="11" id="KW-0443">Lipid metabolism</keyword>
<dbReference type="EMBL" id="JAEUBG010003758">
    <property type="protein sequence ID" value="KAH3682352.1"/>
    <property type="molecule type" value="Genomic_DNA"/>
</dbReference>
<name>A0A9P8Q185_WICPI</name>
<evidence type="ECO:0000256" key="12">
    <source>
        <dbReference type="ARBA" id="ARBA00023121"/>
    </source>
</evidence>
<keyword evidence="14" id="KW-0325">Glycoprotein</keyword>
<dbReference type="GO" id="GO:0005789">
    <property type="term" value="C:endoplasmic reticulum membrane"/>
    <property type="evidence" value="ECO:0007669"/>
    <property type="project" value="UniProtKB-SubCell"/>
</dbReference>
<reference evidence="18" key="2">
    <citation type="submission" date="2021-01" db="EMBL/GenBank/DDBJ databases">
        <authorList>
            <person name="Schikora-Tamarit M.A."/>
        </authorList>
    </citation>
    <scope>NUCLEOTIDE SEQUENCE</scope>
    <source>
        <strain evidence="18">CBS2887</strain>
    </source>
</reference>
<evidence type="ECO:0000256" key="7">
    <source>
        <dbReference type="ARBA" id="ARBA00022737"/>
    </source>
</evidence>
<reference evidence="18" key="1">
    <citation type="journal article" date="2021" name="Open Biol.">
        <title>Shared evolutionary footprints suggest mitochondrial oxidative damage underlies multiple complex I losses in fungi.</title>
        <authorList>
            <person name="Schikora-Tamarit M.A."/>
            <person name="Marcet-Houben M."/>
            <person name="Nosek J."/>
            <person name="Gabaldon T."/>
        </authorList>
    </citation>
    <scope>NUCLEOTIDE SEQUENCE</scope>
    <source>
        <strain evidence="18">CBS2887</strain>
    </source>
</reference>
<dbReference type="PANTHER" id="PTHR46378:SF1">
    <property type="entry name" value="STEROL REGULATORY ELEMENT-BINDING PROTEIN CLEAVAGE-ACTIVATING PROTEIN"/>
    <property type="match status" value="1"/>
</dbReference>
<dbReference type="SUPFAM" id="SSF50978">
    <property type="entry name" value="WD40 repeat-like"/>
    <property type="match status" value="1"/>
</dbReference>
<dbReference type="InterPro" id="IPR030225">
    <property type="entry name" value="SCAP"/>
</dbReference>
<dbReference type="AlphaFoldDB" id="A0A9P8Q185"/>
<dbReference type="InterPro" id="IPR015943">
    <property type="entry name" value="WD40/YVTN_repeat-like_dom_sf"/>
</dbReference>
<gene>
    <name evidence="18" type="ORF">WICPIJ_006666</name>
</gene>
<keyword evidence="9 16" id="KW-1133">Transmembrane helix</keyword>
<evidence type="ECO:0000256" key="1">
    <source>
        <dbReference type="ARBA" id="ARBA00004477"/>
    </source>
</evidence>
<dbReference type="Pfam" id="PF12349">
    <property type="entry name" value="Sterol-sensing"/>
    <property type="match status" value="1"/>
</dbReference>
<feature type="domain" description="SSD" evidence="17">
    <location>
        <begin position="278"/>
        <end position="438"/>
    </location>
</feature>
<dbReference type="Gene3D" id="2.130.10.10">
    <property type="entry name" value="YVTN repeat-like/Quinoprotein amine dehydrogenase"/>
    <property type="match status" value="1"/>
</dbReference>
<dbReference type="GO" id="GO:0000139">
    <property type="term" value="C:Golgi membrane"/>
    <property type="evidence" value="ECO:0007669"/>
    <property type="project" value="UniProtKB-SubCell"/>
</dbReference>
<dbReference type="PROSITE" id="PS50156">
    <property type="entry name" value="SSD"/>
    <property type="match status" value="1"/>
</dbReference>
<keyword evidence="19" id="KW-1185">Reference proteome</keyword>
<proteinExistence type="inferred from homology"/>
<evidence type="ECO:0000256" key="16">
    <source>
        <dbReference type="SAM" id="Phobius"/>
    </source>
</evidence>
<protein>
    <recommendedName>
        <fullName evidence="4">Sterol regulatory element-binding protein cleavage-activating protein</fullName>
    </recommendedName>
</protein>
<feature type="transmembrane region" description="Helical" evidence="16">
    <location>
        <begin position="344"/>
        <end position="364"/>
    </location>
</feature>
<feature type="transmembrane region" description="Helical" evidence="16">
    <location>
        <begin position="607"/>
        <end position="630"/>
    </location>
</feature>
<evidence type="ECO:0000256" key="11">
    <source>
        <dbReference type="ARBA" id="ARBA00023098"/>
    </source>
</evidence>
<keyword evidence="13 16" id="KW-0472">Membrane</keyword>
<comment type="similarity">
    <text evidence="3">Belongs to the WD repeat SCAP family.</text>
</comment>
<dbReference type="GO" id="GO:0008202">
    <property type="term" value="P:steroid metabolic process"/>
    <property type="evidence" value="ECO:0007669"/>
    <property type="project" value="UniProtKB-KW"/>
</dbReference>
<keyword evidence="15" id="KW-0753">Steroid metabolism</keyword>
<evidence type="ECO:0000256" key="8">
    <source>
        <dbReference type="ARBA" id="ARBA00022824"/>
    </source>
</evidence>
<dbReference type="GO" id="GO:0032934">
    <property type="term" value="F:sterol binding"/>
    <property type="evidence" value="ECO:0007669"/>
    <property type="project" value="InterPro"/>
</dbReference>
<evidence type="ECO:0000256" key="6">
    <source>
        <dbReference type="ARBA" id="ARBA00022692"/>
    </source>
</evidence>
<feature type="non-terminal residue" evidence="18">
    <location>
        <position position="962"/>
    </location>
</feature>
<dbReference type="Proteomes" id="UP000774326">
    <property type="component" value="Unassembled WGS sequence"/>
</dbReference>
<feature type="transmembrane region" description="Helical" evidence="16">
    <location>
        <begin position="276"/>
        <end position="295"/>
    </location>
</feature>
<dbReference type="PANTHER" id="PTHR46378">
    <property type="entry name" value="STEROL REGULATORY ELEMENT-BINDING PROTEIN CLEAVAGE-ACTIVATING PROTEIN"/>
    <property type="match status" value="1"/>
</dbReference>
<feature type="transmembrane region" description="Helical" evidence="16">
    <location>
        <begin position="45"/>
        <end position="66"/>
    </location>
</feature>
<organism evidence="18 19">
    <name type="scientific">Wickerhamomyces pijperi</name>
    <name type="common">Yeast</name>
    <name type="synonym">Pichia pijperi</name>
    <dbReference type="NCBI Taxonomy" id="599730"/>
    <lineage>
        <taxon>Eukaryota</taxon>
        <taxon>Fungi</taxon>
        <taxon>Dikarya</taxon>
        <taxon>Ascomycota</taxon>
        <taxon>Saccharomycotina</taxon>
        <taxon>Saccharomycetes</taxon>
        <taxon>Phaffomycetales</taxon>
        <taxon>Wickerhamomycetaceae</taxon>
        <taxon>Wickerhamomyces</taxon>
    </lineage>
</organism>
<evidence type="ECO:0000259" key="17">
    <source>
        <dbReference type="PROSITE" id="PS50156"/>
    </source>
</evidence>
<dbReference type="InterPro" id="IPR000731">
    <property type="entry name" value="SSD"/>
</dbReference>
<evidence type="ECO:0000256" key="2">
    <source>
        <dbReference type="ARBA" id="ARBA00004653"/>
    </source>
</evidence>
<evidence type="ECO:0000256" key="4">
    <source>
        <dbReference type="ARBA" id="ARBA00019541"/>
    </source>
</evidence>
<dbReference type="InterPro" id="IPR053958">
    <property type="entry name" value="HMGCR/SNAP/NPC1-like_SSD"/>
</dbReference>
<dbReference type="OrthoDB" id="1914839at2759"/>
<keyword evidence="6 16" id="KW-0812">Transmembrane</keyword>
<evidence type="ECO:0000256" key="14">
    <source>
        <dbReference type="ARBA" id="ARBA00023180"/>
    </source>
</evidence>
<accession>A0A9P8Q185</accession>
<evidence type="ECO:0000256" key="10">
    <source>
        <dbReference type="ARBA" id="ARBA00023034"/>
    </source>
</evidence>
<dbReference type="GO" id="GO:0032933">
    <property type="term" value="P:SREBP signaling pathway"/>
    <property type="evidence" value="ECO:0007669"/>
    <property type="project" value="InterPro"/>
</dbReference>
<dbReference type="GO" id="GO:0032936">
    <property type="term" value="C:SREBP-SCAP complex"/>
    <property type="evidence" value="ECO:0007669"/>
    <property type="project" value="TreeGrafter"/>
</dbReference>
<feature type="transmembrane region" description="Helical" evidence="16">
    <location>
        <begin position="412"/>
        <end position="432"/>
    </location>
</feature>
<dbReference type="GO" id="GO:0045540">
    <property type="term" value="P:regulation of cholesterol biosynthetic process"/>
    <property type="evidence" value="ECO:0007669"/>
    <property type="project" value="TreeGrafter"/>
</dbReference>